<protein>
    <submittedName>
        <fullName evidence="1">Uncharacterized protein</fullName>
    </submittedName>
</protein>
<evidence type="ECO:0000313" key="1">
    <source>
        <dbReference type="EMBL" id="GFH15594.1"/>
    </source>
</evidence>
<gene>
    <name evidence="1" type="ORF">HaLaN_11846</name>
</gene>
<keyword evidence="2" id="KW-1185">Reference proteome</keyword>
<feature type="non-terminal residue" evidence="1">
    <location>
        <position position="1"/>
    </location>
</feature>
<feature type="non-terminal residue" evidence="1">
    <location>
        <position position="143"/>
    </location>
</feature>
<evidence type="ECO:0000313" key="2">
    <source>
        <dbReference type="Proteomes" id="UP000485058"/>
    </source>
</evidence>
<organism evidence="1 2">
    <name type="scientific">Haematococcus lacustris</name>
    <name type="common">Green alga</name>
    <name type="synonym">Haematococcus pluvialis</name>
    <dbReference type="NCBI Taxonomy" id="44745"/>
    <lineage>
        <taxon>Eukaryota</taxon>
        <taxon>Viridiplantae</taxon>
        <taxon>Chlorophyta</taxon>
        <taxon>core chlorophytes</taxon>
        <taxon>Chlorophyceae</taxon>
        <taxon>CS clade</taxon>
        <taxon>Chlamydomonadales</taxon>
        <taxon>Haematococcaceae</taxon>
        <taxon>Haematococcus</taxon>
    </lineage>
</organism>
<name>A0A699Z9T5_HAELA</name>
<dbReference type="EMBL" id="BLLF01000872">
    <property type="protein sequence ID" value="GFH15594.1"/>
    <property type="molecule type" value="Genomic_DNA"/>
</dbReference>
<dbReference type="Proteomes" id="UP000485058">
    <property type="component" value="Unassembled WGS sequence"/>
</dbReference>
<proteinExistence type="predicted"/>
<dbReference type="AlphaFoldDB" id="A0A699Z9T5"/>
<comment type="caution">
    <text evidence="1">The sequence shown here is derived from an EMBL/GenBank/DDBJ whole genome shotgun (WGS) entry which is preliminary data.</text>
</comment>
<sequence>MLIAEAFDRVGQMMHRSRHGRSAIADCIPDSTDSADSIDVWDHGDTCDGFTEPIAKNSPNWRGSTFVDQGRKKNPASSQLCDVGLAGWIAADAPPERRLAKRVDAPSTPVYSEPVVMGVQGAYFGRRALPDHDPTAYRRTQRL</sequence>
<reference evidence="1 2" key="1">
    <citation type="submission" date="2020-02" db="EMBL/GenBank/DDBJ databases">
        <title>Draft genome sequence of Haematococcus lacustris strain NIES-144.</title>
        <authorList>
            <person name="Morimoto D."/>
            <person name="Nakagawa S."/>
            <person name="Yoshida T."/>
            <person name="Sawayama S."/>
        </authorList>
    </citation>
    <scope>NUCLEOTIDE SEQUENCE [LARGE SCALE GENOMIC DNA]</scope>
    <source>
        <strain evidence="1 2">NIES-144</strain>
    </source>
</reference>
<accession>A0A699Z9T5</accession>